<comment type="caution">
    <text evidence="1">The sequence shown here is derived from an EMBL/GenBank/DDBJ whole genome shotgun (WGS) entry which is preliminary data.</text>
</comment>
<evidence type="ECO:0000313" key="1">
    <source>
        <dbReference type="EMBL" id="KFI72340.1"/>
    </source>
</evidence>
<organism evidence="1 2">
    <name type="scientific">Bifidobacterium minimum</name>
    <dbReference type="NCBI Taxonomy" id="1693"/>
    <lineage>
        <taxon>Bacteria</taxon>
        <taxon>Bacillati</taxon>
        <taxon>Actinomycetota</taxon>
        <taxon>Actinomycetes</taxon>
        <taxon>Bifidobacteriales</taxon>
        <taxon>Bifidobacteriaceae</taxon>
        <taxon>Bifidobacterium</taxon>
    </lineage>
</organism>
<dbReference type="EMBL" id="JGZD01000009">
    <property type="protein sequence ID" value="KFI72340.1"/>
    <property type="molecule type" value="Genomic_DNA"/>
</dbReference>
<evidence type="ECO:0000313" key="2">
    <source>
        <dbReference type="Proteomes" id="UP000029014"/>
    </source>
</evidence>
<reference evidence="1 2" key="1">
    <citation type="submission" date="2014-03" db="EMBL/GenBank/DDBJ databases">
        <title>Genomics of Bifidobacteria.</title>
        <authorList>
            <person name="Ventura M."/>
            <person name="Milani C."/>
            <person name="Lugli G.A."/>
        </authorList>
    </citation>
    <scope>NUCLEOTIDE SEQUENCE [LARGE SCALE GENOMIC DNA]</scope>
    <source>
        <strain evidence="1 2">LMG 11592</strain>
    </source>
</reference>
<protein>
    <submittedName>
        <fullName evidence="1">Uncharacterized protein</fullName>
    </submittedName>
</protein>
<gene>
    <name evidence="1" type="ORF">BMIN_0232</name>
</gene>
<dbReference type="Proteomes" id="UP000029014">
    <property type="component" value="Unassembled WGS sequence"/>
</dbReference>
<dbReference type="AlphaFoldDB" id="A0A087BMU0"/>
<dbReference type="RefSeq" id="WP_152595217.1">
    <property type="nucleotide sequence ID" value="NZ_JGZD01000009.1"/>
</dbReference>
<keyword evidence="2" id="KW-1185">Reference proteome</keyword>
<name>A0A087BMU0_9BIFI</name>
<accession>A0A087BMU0</accession>
<proteinExistence type="predicted"/>
<sequence>MTAVEALPVYKKAKEIAQSRGENLTSLIGAYLSGCVAAGYGPRRVVKVNTVRRFDRSEFGRAIMPADWDDPEDAIYDNA</sequence>